<dbReference type="EMBL" id="HF935408">
    <property type="protein sequence ID" value="CCX08307.1"/>
    <property type="molecule type" value="Genomic_DNA"/>
</dbReference>
<dbReference type="OrthoDB" id="10372823at2759"/>
<reference evidence="2 3" key="1">
    <citation type="journal article" date="2013" name="PLoS Genet.">
        <title>The genome and development-dependent transcriptomes of Pyronema confluens: a window into fungal evolution.</title>
        <authorList>
            <person name="Traeger S."/>
            <person name="Altegoer F."/>
            <person name="Freitag M."/>
            <person name="Gabaldon T."/>
            <person name="Kempken F."/>
            <person name="Kumar A."/>
            <person name="Marcet-Houben M."/>
            <person name="Poggeler S."/>
            <person name="Stajich J.E."/>
            <person name="Nowrousian M."/>
        </authorList>
    </citation>
    <scope>NUCLEOTIDE SEQUENCE [LARGE SCALE GENOMIC DNA]</scope>
    <source>
        <strain evidence="3">CBS 100304</strain>
        <tissue evidence="2">Vegetative mycelium</tissue>
    </source>
</reference>
<keyword evidence="1" id="KW-0175">Coiled coil</keyword>
<name>U4L1F2_PYROM</name>
<protein>
    <submittedName>
        <fullName evidence="2">Uncharacterized protein</fullName>
    </submittedName>
</protein>
<dbReference type="AlphaFoldDB" id="U4L1F2"/>
<gene>
    <name evidence="2" type="ORF">PCON_07900</name>
</gene>
<evidence type="ECO:0000313" key="3">
    <source>
        <dbReference type="Proteomes" id="UP000018144"/>
    </source>
</evidence>
<evidence type="ECO:0000256" key="1">
    <source>
        <dbReference type="SAM" id="Coils"/>
    </source>
</evidence>
<organism evidence="2 3">
    <name type="scientific">Pyronema omphalodes (strain CBS 100304)</name>
    <name type="common">Pyronema confluens</name>
    <dbReference type="NCBI Taxonomy" id="1076935"/>
    <lineage>
        <taxon>Eukaryota</taxon>
        <taxon>Fungi</taxon>
        <taxon>Dikarya</taxon>
        <taxon>Ascomycota</taxon>
        <taxon>Pezizomycotina</taxon>
        <taxon>Pezizomycetes</taxon>
        <taxon>Pezizales</taxon>
        <taxon>Pyronemataceae</taxon>
        <taxon>Pyronema</taxon>
    </lineage>
</organism>
<keyword evidence="3" id="KW-1185">Reference proteome</keyword>
<evidence type="ECO:0000313" key="2">
    <source>
        <dbReference type="EMBL" id="CCX08307.1"/>
    </source>
</evidence>
<feature type="coiled-coil region" evidence="1">
    <location>
        <begin position="25"/>
        <end position="84"/>
    </location>
</feature>
<sequence length="315" mass="36413">MESQNTPPSVDENAWFDQGMILDYFQNLQEENTQLRKELMATKAQEDLNIMERYNEINDLNTAQRQLQAEIAETEKLKKTIERSLWTPQIPDIELKKEDGVSDHEYRTVIKHMGELLGRFGEIERQFYEIKKGFHDTTKDLADNLALISKEYFAVYQRLEQVESSKAVTAAVTDAALAELQSGTAALMLNEDGYFSRIMRLKLTPPGIIEVFDETMYRNYVYIDCNRISTIETFEDIMNKAWPADVVSVWPPIKCFPRPSIQWPHDVSSVKHLALKPCGPFSNDPKNNFYEITSIVYRTEETEDVLSSFDIQGTR</sequence>
<proteinExistence type="predicted"/>
<dbReference type="Proteomes" id="UP000018144">
    <property type="component" value="Unassembled WGS sequence"/>
</dbReference>
<accession>U4L1F2</accession>